<gene>
    <name evidence="3" type="ORF">PATL70BA_1113</name>
</gene>
<keyword evidence="1" id="KW-0472">Membrane</keyword>
<dbReference type="InterPro" id="IPR032710">
    <property type="entry name" value="NTF2-like_dom_sf"/>
</dbReference>
<dbReference type="RefSeq" id="WP_125136396.1">
    <property type="nucleotide sequence ID" value="NZ_LR130778.1"/>
</dbReference>
<reference evidence="3 4" key="1">
    <citation type="submission" date="2018-09" db="EMBL/GenBank/DDBJ databases">
        <authorList>
            <person name="Postec A."/>
        </authorList>
    </citation>
    <scope>NUCLEOTIDE SEQUENCE [LARGE SCALE GENOMIC DNA]</scope>
    <source>
        <strain evidence="3">70B-A</strain>
    </source>
</reference>
<dbReference type="InterPro" id="IPR025640">
    <property type="entry name" value="GYF_2"/>
</dbReference>
<evidence type="ECO:0000256" key="1">
    <source>
        <dbReference type="SAM" id="Phobius"/>
    </source>
</evidence>
<feature type="transmembrane region" description="Helical" evidence="1">
    <location>
        <begin position="76"/>
        <end position="98"/>
    </location>
</feature>
<dbReference type="Pfam" id="PF14237">
    <property type="entry name" value="GYF_2"/>
    <property type="match status" value="1"/>
</dbReference>
<evidence type="ECO:0000259" key="2">
    <source>
        <dbReference type="Pfam" id="PF14237"/>
    </source>
</evidence>
<dbReference type="OrthoDB" id="9787732at2"/>
<dbReference type="KEGG" id="cbar:PATL70BA_1113"/>
<proteinExistence type="predicted"/>
<name>A0A3P7PDL5_9FIRM</name>
<keyword evidence="1" id="KW-0812">Transmembrane</keyword>
<organism evidence="3 4">
    <name type="scientific">Petrocella atlantisensis</name>
    <dbReference type="NCBI Taxonomy" id="2173034"/>
    <lineage>
        <taxon>Bacteria</taxon>
        <taxon>Bacillati</taxon>
        <taxon>Bacillota</taxon>
        <taxon>Clostridia</taxon>
        <taxon>Lachnospirales</taxon>
        <taxon>Vallitaleaceae</taxon>
        <taxon>Petrocella</taxon>
    </lineage>
</organism>
<dbReference type="EMBL" id="LR130778">
    <property type="protein sequence ID" value="VDN46988.1"/>
    <property type="molecule type" value="Genomic_DNA"/>
</dbReference>
<dbReference type="Proteomes" id="UP000279029">
    <property type="component" value="Chromosome"/>
</dbReference>
<protein>
    <recommendedName>
        <fullName evidence="2">GYF domain-containing protein</fullName>
    </recommendedName>
</protein>
<evidence type="ECO:0000313" key="3">
    <source>
        <dbReference type="EMBL" id="VDN46988.1"/>
    </source>
</evidence>
<keyword evidence="1" id="KW-1133">Transmembrane helix</keyword>
<accession>A0A3P7PDL5</accession>
<dbReference type="AlphaFoldDB" id="A0A3P7PDL5"/>
<sequence>MNDNWYAFVNAVTYGPYSFDIMIEMTKTGQLMPNTLVYHASLTQWVYASSVDGLFSTSTKHTKKKIKKISAPKPKWLRLLTSSLMVLFIVGVVGYGIWKVGDITGYWQDRAIAKAAAAWQKEPDYKDHEKAIFEVLDAFSTHLQSGDITAALEYVNPDEKSNIETMILEHPDRLPAFIEMLNDLEITFMNSDNDYYAVEQIATVMAGIPSDEVPSTGTATIMMVKIDDRWVVDQIR</sequence>
<keyword evidence="4" id="KW-1185">Reference proteome</keyword>
<evidence type="ECO:0000313" key="4">
    <source>
        <dbReference type="Proteomes" id="UP000279029"/>
    </source>
</evidence>
<dbReference type="SUPFAM" id="SSF54427">
    <property type="entry name" value="NTF2-like"/>
    <property type="match status" value="1"/>
</dbReference>
<feature type="domain" description="GYF" evidence="2">
    <location>
        <begin position="5"/>
        <end position="54"/>
    </location>
</feature>